<proteinExistence type="predicted"/>
<sequence>MWTDSPSLGCLFPLRKVCMRCNGSPPRGGSSSWILTTAQSLRTK</sequence>
<feature type="region of interest" description="Disordered" evidence="1">
    <location>
        <begin position="24"/>
        <end position="44"/>
    </location>
</feature>
<protein>
    <submittedName>
        <fullName evidence="2">Uncharacterized protein</fullName>
    </submittedName>
</protein>
<evidence type="ECO:0000313" key="2">
    <source>
        <dbReference type="EMBL" id="DAF60644.1"/>
    </source>
</evidence>
<dbReference type="EMBL" id="BK032792">
    <property type="protein sequence ID" value="DAF60644.1"/>
    <property type="molecule type" value="Genomic_DNA"/>
</dbReference>
<organism evidence="2">
    <name type="scientific">Podoviridae sp. ctwJH20</name>
    <dbReference type="NCBI Taxonomy" id="2827753"/>
    <lineage>
        <taxon>Viruses</taxon>
        <taxon>Duplodnaviria</taxon>
        <taxon>Heunggongvirae</taxon>
        <taxon>Uroviricota</taxon>
        <taxon>Caudoviricetes</taxon>
    </lineage>
</organism>
<reference evidence="2" key="1">
    <citation type="journal article" date="2021" name="Proc. Natl. Acad. Sci. U.S.A.">
        <title>A Catalog of Tens of Thousands of Viruses from Human Metagenomes Reveals Hidden Associations with Chronic Diseases.</title>
        <authorList>
            <person name="Tisza M.J."/>
            <person name="Buck C.B."/>
        </authorList>
    </citation>
    <scope>NUCLEOTIDE SEQUENCE</scope>
    <source>
        <strain evidence="2">CtwJH20</strain>
    </source>
</reference>
<name>A0A8S5TBF3_9CAUD</name>
<evidence type="ECO:0000256" key="1">
    <source>
        <dbReference type="SAM" id="MobiDB-lite"/>
    </source>
</evidence>
<feature type="compositionally biased region" description="Polar residues" evidence="1">
    <location>
        <begin position="29"/>
        <end position="44"/>
    </location>
</feature>
<accession>A0A8S5TBF3</accession>